<dbReference type="RefSeq" id="WP_026012947.1">
    <property type="nucleotide sequence ID" value="NZ_CP014135.1"/>
</dbReference>
<gene>
    <name evidence="1" type="ORF">AWM79_04455</name>
</gene>
<evidence type="ECO:0000313" key="1">
    <source>
        <dbReference type="EMBL" id="AMB84601.1"/>
    </source>
</evidence>
<sequence length="121" mass="13716">MNEVAPGLIALLIIAPMMLAMVVQCYIAHKYTERFESFLTNCIFVTGNKNTFQHAGLLGKVMRTGLISMVLAVPKIFVRRKLIDFDEVKRFPPRMRRLLVSLLGIHILLLAALAIFNYVQP</sequence>
<keyword evidence="2" id="KW-1185">Reference proteome</keyword>
<organism evidence="1 2">
    <name type="scientific">Pseudomonas agarici</name>
    <dbReference type="NCBI Taxonomy" id="46677"/>
    <lineage>
        <taxon>Bacteria</taxon>
        <taxon>Pseudomonadati</taxon>
        <taxon>Pseudomonadota</taxon>
        <taxon>Gammaproteobacteria</taxon>
        <taxon>Pseudomonadales</taxon>
        <taxon>Pseudomonadaceae</taxon>
        <taxon>Pseudomonas</taxon>
    </lineage>
</organism>
<dbReference type="KEGG" id="pagb:AWM79_04455"/>
<name>A0A0X1SXM2_PSEAA</name>
<proteinExistence type="predicted"/>
<dbReference type="STRING" id="46677.AWM79_04455"/>
<reference evidence="1 2" key="1">
    <citation type="submission" date="2016-01" db="EMBL/GenBank/DDBJ databases">
        <authorList>
            <person name="McClelland M."/>
            <person name="Jain A."/>
            <person name="Saraogi P."/>
            <person name="Mendelson R."/>
            <person name="Westerman R."/>
            <person name="SanMiguel P."/>
            <person name="Csonka L."/>
        </authorList>
    </citation>
    <scope>NUCLEOTIDE SEQUENCE [LARGE SCALE GENOMIC DNA]</scope>
    <source>
        <strain evidence="1 2">NCPPB 2472</strain>
    </source>
</reference>
<protein>
    <submittedName>
        <fullName evidence="1">Uncharacterized protein</fullName>
    </submittedName>
</protein>
<evidence type="ECO:0000313" key="2">
    <source>
        <dbReference type="Proteomes" id="UP000063229"/>
    </source>
</evidence>
<dbReference type="Proteomes" id="UP000063229">
    <property type="component" value="Chromosome"/>
</dbReference>
<dbReference type="EMBL" id="CP014135">
    <property type="protein sequence ID" value="AMB84601.1"/>
    <property type="molecule type" value="Genomic_DNA"/>
</dbReference>
<accession>A0A0X1SXM2</accession>
<dbReference type="AlphaFoldDB" id="A0A0X1SXM2"/>
<dbReference type="OrthoDB" id="6995375at2"/>